<accession>A0ABT7HKJ3</accession>
<evidence type="ECO:0000256" key="1">
    <source>
        <dbReference type="ARBA" id="ARBA00004777"/>
    </source>
</evidence>
<dbReference type="EC" id="3.5.4.9" evidence="9"/>
<dbReference type="InterPro" id="IPR020631">
    <property type="entry name" value="THF_DH/CycHdrlase_NAD-bd_dom"/>
</dbReference>
<evidence type="ECO:0000259" key="10">
    <source>
        <dbReference type="Pfam" id="PF00763"/>
    </source>
</evidence>
<dbReference type="Proteomes" id="UP001225134">
    <property type="component" value="Unassembled WGS sequence"/>
</dbReference>
<dbReference type="Gene3D" id="3.40.50.720">
    <property type="entry name" value="NAD(P)-binding Rossmann-like Domain"/>
    <property type="match status" value="1"/>
</dbReference>
<keyword evidence="4 9" id="KW-0378">Hydrolase</keyword>
<dbReference type="InterPro" id="IPR020867">
    <property type="entry name" value="THF_DH/CycHdrlase_CS"/>
</dbReference>
<dbReference type="InterPro" id="IPR020630">
    <property type="entry name" value="THF_DH/CycHdrlase_cat_dom"/>
</dbReference>
<dbReference type="EC" id="1.5.1.5" evidence="9"/>
<dbReference type="PANTHER" id="PTHR48099">
    <property type="entry name" value="C-1-TETRAHYDROFOLATE SYNTHASE, CYTOPLASMIC-RELATED"/>
    <property type="match status" value="1"/>
</dbReference>
<gene>
    <name evidence="9" type="primary">folD</name>
    <name evidence="12" type="ORF">QQA45_03915</name>
</gene>
<evidence type="ECO:0000256" key="5">
    <source>
        <dbReference type="ARBA" id="ARBA00022857"/>
    </source>
</evidence>
<feature type="binding site" evidence="9">
    <location>
        <begin position="164"/>
        <end position="166"/>
    </location>
    <ligand>
        <name>NADP(+)</name>
        <dbReference type="ChEBI" id="CHEBI:58349"/>
    </ligand>
</feature>
<dbReference type="Pfam" id="PF00763">
    <property type="entry name" value="THF_DHG_CYH"/>
    <property type="match status" value="1"/>
</dbReference>
<keyword evidence="13" id="KW-1185">Reference proteome</keyword>
<keyword evidence="3 9" id="KW-0658">Purine biosynthesis</keyword>
<keyword evidence="7 9" id="KW-0486">Methionine biosynthesis</keyword>
<dbReference type="RefSeq" id="WP_285152943.1">
    <property type="nucleotide sequence ID" value="NZ_CAUPPJ010000010.1"/>
</dbReference>
<evidence type="ECO:0000256" key="2">
    <source>
        <dbReference type="ARBA" id="ARBA00022563"/>
    </source>
</evidence>
<dbReference type="Pfam" id="PF02882">
    <property type="entry name" value="THF_DHG_CYH_C"/>
    <property type="match status" value="1"/>
</dbReference>
<comment type="caution">
    <text evidence="12">The sequence shown here is derived from an EMBL/GenBank/DDBJ whole genome shotgun (WGS) entry which is preliminary data.</text>
</comment>
<comment type="subunit">
    <text evidence="9">Homodimer.</text>
</comment>
<evidence type="ECO:0000256" key="4">
    <source>
        <dbReference type="ARBA" id="ARBA00022801"/>
    </source>
</evidence>
<dbReference type="Gene3D" id="3.40.50.10860">
    <property type="entry name" value="Leucine Dehydrogenase, chain A, domain 1"/>
    <property type="match status" value="1"/>
</dbReference>
<proteinExistence type="inferred from homology"/>
<dbReference type="InterPro" id="IPR046346">
    <property type="entry name" value="Aminoacid_DH-like_N_sf"/>
</dbReference>
<evidence type="ECO:0000256" key="8">
    <source>
        <dbReference type="ARBA" id="ARBA00023268"/>
    </source>
</evidence>
<comment type="function">
    <text evidence="9">Catalyzes the oxidation of 5,10-methylenetetrahydrofolate to 5,10-methenyltetrahydrofolate and then the hydrolysis of 5,10-methenyltetrahydrofolate to 10-formyltetrahydrofolate.</text>
</comment>
<keyword evidence="6 9" id="KW-0560">Oxidoreductase</keyword>
<comment type="similarity">
    <text evidence="9">Belongs to the tetrahydrofolate dehydrogenase/cyclohydrolase family.</text>
</comment>
<dbReference type="HAMAP" id="MF_01576">
    <property type="entry name" value="THF_DHG_CYH"/>
    <property type="match status" value="1"/>
</dbReference>
<dbReference type="PANTHER" id="PTHR48099:SF5">
    <property type="entry name" value="C-1-TETRAHYDROFOLATE SYNTHASE, CYTOPLASMIC"/>
    <property type="match status" value="1"/>
</dbReference>
<dbReference type="CDD" id="cd01080">
    <property type="entry name" value="NAD_bind_m-THF_DH_Cyclohyd"/>
    <property type="match status" value="1"/>
</dbReference>
<feature type="domain" description="Tetrahydrofolate dehydrogenase/cyclohydrolase NAD(P)-binding" evidence="11">
    <location>
        <begin position="138"/>
        <end position="279"/>
    </location>
</feature>
<keyword evidence="8 9" id="KW-0511">Multifunctional enzyme</keyword>
<evidence type="ECO:0000313" key="13">
    <source>
        <dbReference type="Proteomes" id="UP001225134"/>
    </source>
</evidence>
<protein>
    <recommendedName>
        <fullName evidence="9">Bifunctional protein FolD</fullName>
    </recommendedName>
    <domain>
        <recommendedName>
            <fullName evidence="9">Methylenetetrahydrofolate dehydrogenase</fullName>
            <ecNumber evidence="9">1.5.1.5</ecNumber>
        </recommendedName>
    </domain>
    <domain>
        <recommendedName>
            <fullName evidence="9">Methenyltetrahydrofolate cyclohydrolase</fullName>
            <ecNumber evidence="9">3.5.4.9</ecNumber>
        </recommendedName>
    </domain>
</protein>
<feature type="domain" description="Tetrahydrofolate dehydrogenase/cyclohydrolase catalytic" evidence="10">
    <location>
        <begin position="4"/>
        <end position="119"/>
    </location>
</feature>
<name>A0ABT7HKJ3_9FUSO</name>
<evidence type="ECO:0000259" key="11">
    <source>
        <dbReference type="Pfam" id="PF02882"/>
    </source>
</evidence>
<dbReference type="PROSITE" id="PS00767">
    <property type="entry name" value="THF_DHG_CYH_2"/>
    <property type="match status" value="1"/>
</dbReference>
<keyword evidence="5 9" id="KW-0521">NADP</keyword>
<dbReference type="EMBL" id="JASSPP010000005">
    <property type="protein sequence ID" value="MDK9580659.1"/>
    <property type="molecule type" value="Genomic_DNA"/>
</dbReference>
<comment type="catalytic activity">
    <reaction evidence="9">
        <text>(6R)-5,10-methenyltetrahydrofolate + H2O = (6R)-10-formyltetrahydrofolate + H(+)</text>
        <dbReference type="Rhea" id="RHEA:23700"/>
        <dbReference type="ChEBI" id="CHEBI:15377"/>
        <dbReference type="ChEBI" id="CHEBI:15378"/>
        <dbReference type="ChEBI" id="CHEBI:57455"/>
        <dbReference type="ChEBI" id="CHEBI:195366"/>
        <dbReference type="EC" id="3.5.4.9"/>
    </reaction>
</comment>
<dbReference type="PRINTS" id="PR00085">
    <property type="entry name" value="THFDHDRGNASE"/>
</dbReference>
<reference evidence="12 13" key="1">
    <citation type="submission" date="2023-06" db="EMBL/GenBank/DDBJ databases">
        <title>Antibody response to the Sneathia vaginalis cytopathogenic toxin A during pregnancy.</title>
        <authorList>
            <person name="Mccoy Z.T."/>
            <person name="Serrano M.G."/>
            <person name="Spaine K."/>
            <person name="Edwards D.J."/>
            <person name="Buck G.A."/>
            <person name="Jefferson K."/>
        </authorList>
    </citation>
    <scope>NUCLEOTIDE SEQUENCE [LARGE SCALE GENOMIC DNA]</scope>
    <source>
        <strain evidence="12 13">CCUG 42621</strain>
    </source>
</reference>
<dbReference type="SUPFAM" id="SSF53223">
    <property type="entry name" value="Aminoacid dehydrogenase-like, N-terminal domain"/>
    <property type="match status" value="1"/>
</dbReference>
<dbReference type="SUPFAM" id="SSF51735">
    <property type="entry name" value="NAD(P)-binding Rossmann-fold domains"/>
    <property type="match status" value="1"/>
</dbReference>
<keyword evidence="9" id="KW-0028">Amino-acid biosynthesis</keyword>
<sequence>MKLIDGKRVSNEILKQLKCKHEDLNSKYYRQATLTVILVGDDYASKIYVRNKERACEKVGIKTKTVILDENIKKEDLINIIEKENKDEEVDGILLQLPLPKHLDQLEIMSHIDYKKDVDGFSPFNIGKMLLNQRGLRPCTALGVIKLLEEYKIPIKGSDVVIIGRSNIVGKPLAMMLTNRSATVQLCHSKTENIDEKIKRADILITAAGYPKLINKTHKLKKGVCIIDVGINRLEGKLCGDVAIDEINTENVEYITPVPGGVGPMTIACLLENVTQIYEGKVKNESI</sequence>
<dbReference type="InterPro" id="IPR036291">
    <property type="entry name" value="NAD(P)-bd_dom_sf"/>
</dbReference>
<organism evidence="12 13">
    <name type="scientific">Sneathia sanguinegens</name>
    <dbReference type="NCBI Taxonomy" id="40543"/>
    <lineage>
        <taxon>Bacteria</taxon>
        <taxon>Fusobacteriati</taxon>
        <taxon>Fusobacteriota</taxon>
        <taxon>Fusobacteriia</taxon>
        <taxon>Fusobacteriales</taxon>
        <taxon>Leptotrichiaceae</taxon>
        <taxon>Sneathia</taxon>
    </lineage>
</organism>
<dbReference type="InterPro" id="IPR000672">
    <property type="entry name" value="THF_DH/CycHdrlase"/>
</dbReference>
<keyword evidence="2 9" id="KW-0554">One-carbon metabolism</keyword>
<comment type="pathway">
    <text evidence="1 9">One-carbon metabolism; tetrahydrofolate interconversion.</text>
</comment>
<evidence type="ECO:0000256" key="6">
    <source>
        <dbReference type="ARBA" id="ARBA00023002"/>
    </source>
</evidence>
<feature type="binding site" evidence="9">
    <location>
        <position position="231"/>
    </location>
    <ligand>
        <name>NADP(+)</name>
        <dbReference type="ChEBI" id="CHEBI:58349"/>
    </ligand>
</feature>
<evidence type="ECO:0000313" key="12">
    <source>
        <dbReference type="EMBL" id="MDK9580659.1"/>
    </source>
</evidence>
<evidence type="ECO:0000256" key="9">
    <source>
        <dbReference type="HAMAP-Rule" id="MF_01576"/>
    </source>
</evidence>
<evidence type="ECO:0000256" key="3">
    <source>
        <dbReference type="ARBA" id="ARBA00022755"/>
    </source>
</evidence>
<comment type="caution">
    <text evidence="9">Lacks conserved residue(s) required for the propagation of feature annotation.</text>
</comment>
<comment type="catalytic activity">
    <reaction evidence="9">
        <text>(6R)-5,10-methylene-5,6,7,8-tetrahydrofolate + NADP(+) = (6R)-5,10-methenyltetrahydrofolate + NADPH</text>
        <dbReference type="Rhea" id="RHEA:22812"/>
        <dbReference type="ChEBI" id="CHEBI:15636"/>
        <dbReference type="ChEBI" id="CHEBI:57455"/>
        <dbReference type="ChEBI" id="CHEBI:57783"/>
        <dbReference type="ChEBI" id="CHEBI:58349"/>
        <dbReference type="EC" id="1.5.1.5"/>
    </reaction>
</comment>
<keyword evidence="9" id="KW-0368">Histidine biosynthesis</keyword>
<evidence type="ECO:0000256" key="7">
    <source>
        <dbReference type="ARBA" id="ARBA00023167"/>
    </source>
</evidence>